<proteinExistence type="predicted"/>
<protein>
    <recommendedName>
        <fullName evidence="2">Transcription elongation protein SprT</fullName>
    </recommendedName>
</protein>
<name>A0A1B0Z2A4_9PROT</name>
<evidence type="ECO:0008006" key="2">
    <source>
        <dbReference type="Google" id="ProtNLM"/>
    </source>
</evidence>
<dbReference type="EMBL" id="KT997804">
    <property type="protein sequence ID" value="ANO58284.1"/>
    <property type="molecule type" value="Genomic_DNA"/>
</dbReference>
<dbReference type="AlphaFoldDB" id="A0A1B0Z2A4"/>
<evidence type="ECO:0000313" key="1">
    <source>
        <dbReference type="EMBL" id="ANO58284.1"/>
    </source>
</evidence>
<sequence length="191" mass="21194">MLREEWLVQLAERLEVIFSEHDEMAALPKYRVTCGFPSKGALSNKYRTLGQCWSDNASADDTHELIVSMTLDDPMRIAGVLAHEMVHAAVGVQHGHKGPFRKLALAIGLCGKMTATEESDAFKQRLSPILAELGDYPHAKLDASNRKKQSTRLIKTECPRCGYTARVARKWLEVGAPVCPTDHVELEEPGL</sequence>
<reference evidence="1" key="1">
    <citation type="submission" date="2015-11" db="EMBL/GenBank/DDBJ databases">
        <title>Genomes of Abundant and Widespread Viruses from the Deep Ocean.</title>
        <authorList>
            <person name="Mizuno C.M."/>
            <person name="Ghai R."/>
            <person name="Saghai A."/>
            <person name="Lopez-Garcia P."/>
            <person name="Rodriguez-Valera F."/>
        </authorList>
    </citation>
    <scope>NUCLEOTIDE SEQUENCE</scope>
</reference>
<organism evidence="1">
    <name type="scientific">uncultured Alphaproteobacteria bacterium</name>
    <dbReference type="NCBI Taxonomy" id="91750"/>
    <lineage>
        <taxon>Bacteria</taxon>
        <taxon>Pseudomonadati</taxon>
        <taxon>Pseudomonadota</taxon>
        <taxon>Alphaproteobacteria</taxon>
        <taxon>environmental samples</taxon>
    </lineage>
</organism>
<accession>A0A1B0Z2A4</accession>